<name>A0AC34FN42_9BILA</name>
<evidence type="ECO:0000313" key="1">
    <source>
        <dbReference type="Proteomes" id="UP000887579"/>
    </source>
</evidence>
<accession>A0AC34FN42</accession>
<proteinExistence type="predicted"/>
<reference evidence="2" key="1">
    <citation type="submission" date="2022-11" db="UniProtKB">
        <authorList>
            <consortium name="WormBaseParasite"/>
        </authorList>
    </citation>
    <scope>IDENTIFICATION</scope>
</reference>
<dbReference type="Proteomes" id="UP000887579">
    <property type="component" value="Unplaced"/>
</dbReference>
<sequence length="370" mass="39152">MSVKIRLSRDYNVHQWDDYDRGRVAVLVAVSLSILTLTLPAFIMKEWTRELDDTMDLVMREMKDFKEQTDTLWDELLSIQEQYGRPPFVRNKRMAEFNFLQHLERRKFANISKNLHKTKIDSGSMKGRLKTLEKVYGSKTKEDGYDDAESGATKNDDNSNDNLVQLKRVDHVNVQQSGYDTPNPEQPKDCEPVYNPKCPRGPPGPTGAPGYDGLPGLLGASGANGATFGVGESQVVICPEGAPGPPGLPGPRGVVGPPGNPGYPGEGAPGIIGPPGEPGEAGEPGEQGIDGIDGEDGKNATKWIPGEKGEKGPPGVVGDKGSPGIPGVDGEPGPPGLPGPVGESGADGRPGVEGPPGEPGYPGLTGQTIH</sequence>
<protein>
    <submittedName>
        <fullName evidence="2">Col_cuticle_N domain-containing protein</fullName>
    </submittedName>
</protein>
<dbReference type="WBParaSite" id="ES5_v2.g18004.t1">
    <property type="protein sequence ID" value="ES5_v2.g18004.t1"/>
    <property type="gene ID" value="ES5_v2.g18004"/>
</dbReference>
<organism evidence="1 2">
    <name type="scientific">Panagrolaimus sp. ES5</name>
    <dbReference type="NCBI Taxonomy" id="591445"/>
    <lineage>
        <taxon>Eukaryota</taxon>
        <taxon>Metazoa</taxon>
        <taxon>Ecdysozoa</taxon>
        <taxon>Nematoda</taxon>
        <taxon>Chromadorea</taxon>
        <taxon>Rhabditida</taxon>
        <taxon>Tylenchina</taxon>
        <taxon>Panagrolaimomorpha</taxon>
        <taxon>Panagrolaimoidea</taxon>
        <taxon>Panagrolaimidae</taxon>
        <taxon>Panagrolaimus</taxon>
    </lineage>
</organism>
<evidence type="ECO:0000313" key="2">
    <source>
        <dbReference type="WBParaSite" id="ES5_v2.g18004.t1"/>
    </source>
</evidence>